<dbReference type="RefSeq" id="WP_184042898.1">
    <property type="nucleotide sequence ID" value="NZ_JACIGK010000005.1"/>
</dbReference>
<dbReference type="AlphaFoldDB" id="A0A7W6RBF9"/>
<sequence length="144" mass="15631">MTVRLRAHHLLCILGYAGNGYSARFVATLDSVVARLSAGEEGLLVEGPDDICGPVVDAEAGDAHCLRRSVLDRDARAAAALSARVGWRVRTGERLVLTRERVERLRAAYAEGAFRDACVDCEWETMCADIAAAGFRDARLRIAD</sequence>
<evidence type="ECO:0000313" key="1">
    <source>
        <dbReference type="EMBL" id="MBB4265272.1"/>
    </source>
</evidence>
<protein>
    <recommendedName>
        <fullName evidence="3">DUF1284 domain-containing protein</fullName>
    </recommendedName>
</protein>
<gene>
    <name evidence="1" type="ORF">GGD89_000890</name>
</gene>
<accession>A0A7W6RBF9</accession>
<name>A0A7W6RBF9_9PROT</name>
<dbReference type="Proteomes" id="UP000554286">
    <property type="component" value="Unassembled WGS sequence"/>
</dbReference>
<proteinExistence type="predicted"/>
<dbReference type="Pfam" id="PF06935">
    <property type="entry name" value="DUF1284"/>
    <property type="match status" value="1"/>
</dbReference>
<dbReference type="EMBL" id="JACIGK010000005">
    <property type="protein sequence ID" value="MBB4265272.1"/>
    <property type="molecule type" value="Genomic_DNA"/>
</dbReference>
<evidence type="ECO:0000313" key="2">
    <source>
        <dbReference type="Proteomes" id="UP000554286"/>
    </source>
</evidence>
<comment type="caution">
    <text evidence="1">The sequence shown here is derived from an EMBL/GenBank/DDBJ whole genome shotgun (WGS) entry which is preliminary data.</text>
</comment>
<reference evidence="1 2" key="1">
    <citation type="submission" date="2020-08" db="EMBL/GenBank/DDBJ databases">
        <title>Genome sequencing of Purple Non-Sulfur Bacteria from various extreme environments.</title>
        <authorList>
            <person name="Mayer M."/>
        </authorList>
    </citation>
    <scope>NUCLEOTIDE SEQUENCE [LARGE SCALE GENOMIC DNA]</scope>
    <source>
        <strain evidence="1 2">JA131</strain>
    </source>
</reference>
<keyword evidence="2" id="KW-1185">Reference proteome</keyword>
<evidence type="ECO:0008006" key="3">
    <source>
        <dbReference type="Google" id="ProtNLM"/>
    </source>
</evidence>
<organism evidence="1 2">
    <name type="scientific">Roseospira visakhapatnamensis</name>
    <dbReference type="NCBI Taxonomy" id="390880"/>
    <lineage>
        <taxon>Bacteria</taxon>
        <taxon>Pseudomonadati</taxon>
        <taxon>Pseudomonadota</taxon>
        <taxon>Alphaproteobacteria</taxon>
        <taxon>Rhodospirillales</taxon>
        <taxon>Rhodospirillaceae</taxon>
        <taxon>Roseospira</taxon>
    </lineage>
</organism>
<dbReference type="InterPro" id="IPR009702">
    <property type="entry name" value="DUF1284"/>
</dbReference>